<keyword evidence="3" id="KW-0547">Nucleotide-binding</keyword>
<name>A0A1G1YTU9_9BACT</name>
<keyword evidence="2" id="KW-0436">Ligase</keyword>
<dbReference type="InterPro" id="IPR040919">
    <property type="entry name" value="Asparaginase_C"/>
</dbReference>
<evidence type="ECO:0000259" key="10">
    <source>
        <dbReference type="Pfam" id="PF17763"/>
    </source>
</evidence>
<feature type="domain" description="L-asparaginase N-terminal" evidence="9">
    <location>
        <begin position="84"/>
        <end position="272"/>
    </location>
</feature>
<feature type="domain" description="GatD N-terminal" evidence="11">
    <location>
        <begin position="5"/>
        <end position="55"/>
    </location>
</feature>
<comment type="caution">
    <text evidence="12">The sequence shown here is derived from an EMBL/GenBank/DDBJ whole genome shotgun (WGS) entry which is preliminary data.</text>
</comment>
<dbReference type="Gene3D" id="2.30.30.520">
    <property type="match status" value="1"/>
</dbReference>
<dbReference type="PIRSF" id="PIRSF500176">
    <property type="entry name" value="L_ASNase"/>
    <property type="match status" value="1"/>
</dbReference>
<dbReference type="PRINTS" id="PR00139">
    <property type="entry name" value="ASNGLNASE"/>
</dbReference>
<dbReference type="GO" id="GO:0016874">
    <property type="term" value="F:ligase activity"/>
    <property type="evidence" value="ECO:0007669"/>
    <property type="project" value="UniProtKB-KW"/>
</dbReference>
<keyword evidence="4" id="KW-0067">ATP-binding</keyword>
<dbReference type="Gene3D" id="3.40.50.40">
    <property type="match status" value="1"/>
</dbReference>
<dbReference type="PROSITE" id="PS51732">
    <property type="entry name" value="ASN_GLN_ASE_3"/>
    <property type="match status" value="1"/>
</dbReference>
<dbReference type="Pfam" id="PF18195">
    <property type="entry name" value="GatD_N"/>
    <property type="match status" value="1"/>
</dbReference>
<dbReference type="PIRSF" id="PIRSF001220">
    <property type="entry name" value="L-ASNase_gatD"/>
    <property type="match status" value="1"/>
</dbReference>
<dbReference type="Gene3D" id="3.40.50.1170">
    <property type="entry name" value="L-asparaginase, N-terminal domain"/>
    <property type="match status" value="1"/>
</dbReference>
<reference evidence="12 13" key="1">
    <citation type="journal article" date="2016" name="Nat. Commun.">
        <title>Thousands of microbial genomes shed light on interconnected biogeochemical processes in an aquifer system.</title>
        <authorList>
            <person name="Anantharaman K."/>
            <person name="Brown C.T."/>
            <person name="Hug L.A."/>
            <person name="Sharon I."/>
            <person name="Castelle C.J."/>
            <person name="Probst A.J."/>
            <person name="Thomas B.C."/>
            <person name="Singh A."/>
            <person name="Wilkins M.J."/>
            <person name="Karaoz U."/>
            <person name="Brodie E.L."/>
            <person name="Williams K.H."/>
            <person name="Hubbard S.S."/>
            <person name="Banfield J.F."/>
        </authorList>
    </citation>
    <scope>NUCLEOTIDE SEQUENCE [LARGE SCALE GENOMIC DNA]</scope>
</reference>
<dbReference type="Pfam" id="PF17763">
    <property type="entry name" value="Asparaginase_C"/>
    <property type="match status" value="1"/>
</dbReference>
<organism evidence="12 13">
    <name type="scientific">Candidatus Buchananbacteria bacterium RIFCSPLOWO2_01_FULL_40_23b</name>
    <dbReference type="NCBI Taxonomy" id="1797544"/>
    <lineage>
        <taxon>Bacteria</taxon>
        <taxon>Candidatus Buchananiibacteriota</taxon>
    </lineage>
</organism>
<dbReference type="PROSITE" id="PS00144">
    <property type="entry name" value="ASN_GLN_ASE_1"/>
    <property type="match status" value="1"/>
</dbReference>
<dbReference type="InterPro" id="IPR037222">
    <property type="entry name" value="GatD_N_sf"/>
</dbReference>
<dbReference type="SMART" id="SM00870">
    <property type="entry name" value="Asparaginase"/>
    <property type="match status" value="1"/>
</dbReference>
<dbReference type="InterPro" id="IPR011878">
    <property type="entry name" value="GatD"/>
</dbReference>
<feature type="binding site" evidence="7">
    <location>
        <position position="136"/>
    </location>
    <ligand>
        <name>substrate</name>
    </ligand>
</feature>
<dbReference type="Proteomes" id="UP000178122">
    <property type="component" value="Unassembled WGS sequence"/>
</dbReference>
<evidence type="ECO:0000256" key="5">
    <source>
        <dbReference type="ARBA" id="ARBA00022917"/>
    </source>
</evidence>
<feature type="active site" description="O-isoaspartyl threonine intermediate" evidence="6">
    <location>
        <position position="92"/>
    </location>
</feature>
<proteinExistence type="inferred from homology"/>
<protein>
    <submittedName>
        <fullName evidence="12">Glutamyl-tRNA(Gln) amidotransferase subunit D</fullName>
    </submittedName>
</protein>
<accession>A0A1G1YTU9</accession>
<sequence length="440" mass="47711">MANVANIGDVVEVVTKKETVRGVLMPSAEKDTVLIKLDTGYNMGFLKKDVQKIVVVEKAKESIAAKSGATGKKEISYNKDLPTIAILHTGGTIASKVDYRTGGVVASFTPEDLLGLFPELGQIANITSELVAKMWSDDLRFVHFSLIAKKIEEQVKKGVQGIIVGIGTDNLAVAAAALSFIVEKTPVPIIFVGSQRSSDRGSADAGMNLICAAHFIAKSDFAGVGICMHGSENDDECVILPATKTYKLHSSRRDAFCAINSGVIARVSYQTREIVFVQKEYVHRGSEKLVVKPKMEEKVGLLKIHVNMFPAQFDFFKNYKGLIIEGTGLGHTPGQAPNPECAIHKKMYPAIRKLVDAGCVVVMTTQCLYGGVNMNVYDKGRDLLGLGVVSGEDMLANTAFVKLAWLLGNYKVADVKKLVGENLRGEINVQHVYTEKFVKG</sequence>
<evidence type="ECO:0000313" key="12">
    <source>
        <dbReference type="EMBL" id="OGY55788.1"/>
    </source>
</evidence>
<keyword evidence="5" id="KW-0648">Protein biosynthesis</keyword>
<evidence type="ECO:0000256" key="8">
    <source>
        <dbReference type="PROSITE-ProRule" id="PRU10099"/>
    </source>
</evidence>
<dbReference type="InterPro" id="IPR006033">
    <property type="entry name" value="AsnA_fam"/>
</dbReference>
<dbReference type="NCBIfam" id="NF003217">
    <property type="entry name" value="PRK04183.1"/>
    <property type="match status" value="1"/>
</dbReference>
<dbReference type="PANTHER" id="PTHR11707:SF28">
    <property type="entry name" value="60 KDA LYSOPHOSPHOLIPASE"/>
    <property type="match status" value="1"/>
</dbReference>
<dbReference type="SUPFAM" id="SSF53774">
    <property type="entry name" value="Glutaminase/Asparaginase"/>
    <property type="match status" value="1"/>
</dbReference>
<feature type="domain" description="Asparaginase/glutaminase C-terminal" evidence="10">
    <location>
        <begin position="298"/>
        <end position="411"/>
    </location>
</feature>
<evidence type="ECO:0000256" key="4">
    <source>
        <dbReference type="ARBA" id="ARBA00022840"/>
    </source>
</evidence>
<dbReference type="NCBIfam" id="TIGR02153">
    <property type="entry name" value="gatD_arch"/>
    <property type="match status" value="1"/>
</dbReference>
<dbReference type="GO" id="GO:0004067">
    <property type="term" value="F:asparaginase activity"/>
    <property type="evidence" value="ECO:0007669"/>
    <property type="project" value="UniProtKB-UniRule"/>
</dbReference>
<dbReference type="PANTHER" id="PTHR11707">
    <property type="entry name" value="L-ASPARAGINASE"/>
    <property type="match status" value="1"/>
</dbReference>
<dbReference type="InterPro" id="IPR040918">
    <property type="entry name" value="GatD_N"/>
</dbReference>
<dbReference type="InterPro" id="IPR020827">
    <property type="entry name" value="Asparaginase/glutaminase_AS1"/>
</dbReference>
<dbReference type="GO" id="GO:0005524">
    <property type="term" value="F:ATP binding"/>
    <property type="evidence" value="ECO:0007669"/>
    <property type="project" value="UniProtKB-KW"/>
</dbReference>
<dbReference type="AlphaFoldDB" id="A0A1G1YTU9"/>
<gene>
    <name evidence="12" type="ORF">A2912_01020</name>
</gene>
<dbReference type="NCBIfam" id="TIGR00519">
    <property type="entry name" value="asnASE_I"/>
    <property type="match status" value="1"/>
</dbReference>
<dbReference type="SUPFAM" id="SSF141300">
    <property type="entry name" value="GatD N-terminal domain-like"/>
    <property type="match status" value="1"/>
</dbReference>
<evidence type="ECO:0000256" key="2">
    <source>
        <dbReference type="ARBA" id="ARBA00022598"/>
    </source>
</evidence>
<keyword evidence="12" id="KW-0808">Transferase</keyword>
<evidence type="ECO:0000259" key="11">
    <source>
        <dbReference type="Pfam" id="PF18195"/>
    </source>
</evidence>
<dbReference type="Pfam" id="PF00710">
    <property type="entry name" value="Asparaginase"/>
    <property type="match status" value="1"/>
</dbReference>
<dbReference type="GO" id="GO:0006412">
    <property type="term" value="P:translation"/>
    <property type="evidence" value="ECO:0007669"/>
    <property type="project" value="UniProtKB-KW"/>
</dbReference>
<evidence type="ECO:0000256" key="6">
    <source>
        <dbReference type="PIRSR" id="PIRSR001220-1"/>
    </source>
</evidence>
<dbReference type="InterPro" id="IPR037152">
    <property type="entry name" value="L-asparaginase_N_sf"/>
</dbReference>
<dbReference type="InterPro" id="IPR027473">
    <property type="entry name" value="L-asparaginase_C"/>
</dbReference>
<comment type="similarity">
    <text evidence="1">Belongs to the asparaginase 1 family.</text>
</comment>
<dbReference type="InterPro" id="IPR036152">
    <property type="entry name" value="Asp/glu_Ase-like_sf"/>
</dbReference>
<evidence type="ECO:0000256" key="1">
    <source>
        <dbReference type="ARBA" id="ARBA00010518"/>
    </source>
</evidence>
<feature type="binding site" evidence="7">
    <location>
        <begin position="168"/>
        <end position="169"/>
    </location>
    <ligand>
        <name>substrate</name>
    </ligand>
</feature>
<dbReference type="GO" id="GO:0016740">
    <property type="term" value="F:transferase activity"/>
    <property type="evidence" value="ECO:0007669"/>
    <property type="project" value="UniProtKB-KW"/>
</dbReference>
<dbReference type="InterPro" id="IPR027474">
    <property type="entry name" value="L-asparaginase_N"/>
</dbReference>
<evidence type="ECO:0000256" key="3">
    <source>
        <dbReference type="ARBA" id="ARBA00022741"/>
    </source>
</evidence>
<evidence type="ECO:0000259" key="9">
    <source>
        <dbReference type="Pfam" id="PF00710"/>
    </source>
</evidence>
<dbReference type="GO" id="GO:0006450">
    <property type="term" value="P:regulation of translational fidelity"/>
    <property type="evidence" value="ECO:0007669"/>
    <property type="project" value="InterPro"/>
</dbReference>
<evidence type="ECO:0000256" key="7">
    <source>
        <dbReference type="PIRSR" id="PIRSR001220-2"/>
    </source>
</evidence>
<dbReference type="InterPro" id="IPR006034">
    <property type="entry name" value="Asparaginase/glutaminase-like"/>
</dbReference>
<evidence type="ECO:0000313" key="13">
    <source>
        <dbReference type="Proteomes" id="UP000178122"/>
    </source>
</evidence>
<dbReference type="GO" id="GO:0006520">
    <property type="term" value="P:amino acid metabolic process"/>
    <property type="evidence" value="ECO:0007669"/>
    <property type="project" value="InterPro"/>
</dbReference>
<dbReference type="EMBL" id="MHIN01000004">
    <property type="protein sequence ID" value="OGY55788.1"/>
    <property type="molecule type" value="Genomic_DNA"/>
</dbReference>
<feature type="active site" evidence="8">
    <location>
        <position position="92"/>
    </location>
</feature>